<feature type="non-terminal residue" evidence="2">
    <location>
        <position position="1"/>
    </location>
</feature>
<name>A0A9P4Q6T1_9PEZI</name>
<feature type="region of interest" description="Disordered" evidence="1">
    <location>
        <begin position="1"/>
        <end position="22"/>
    </location>
</feature>
<keyword evidence="3" id="KW-1185">Reference proteome</keyword>
<reference evidence="2" key="1">
    <citation type="journal article" date="2020" name="Stud. Mycol.">
        <title>101 Dothideomycetes genomes: a test case for predicting lifestyles and emergence of pathogens.</title>
        <authorList>
            <person name="Haridas S."/>
            <person name="Albert R."/>
            <person name="Binder M."/>
            <person name="Bloem J."/>
            <person name="Labutti K."/>
            <person name="Salamov A."/>
            <person name="Andreopoulos B."/>
            <person name="Baker S."/>
            <person name="Barry K."/>
            <person name="Bills G."/>
            <person name="Bluhm B."/>
            <person name="Cannon C."/>
            <person name="Castanera R."/>
            <person name="Culley D."/>
            <person name="Daum C."/>
            <person name="Ezra D."/>
            <person name="Gonzalez J."/>
            <person name="Henrissat B."/>
            <person name="Kuo A."/>
            <person name="Liang C."/>
            <person name="Lipzen A."/>
            <person name="Lutzoni F."/>
            <person name="Magnuson J."/>
            <person name="Mondo S."/>
            <person name="Nolan M."/>
            <person name="Ohm R."/>
            <person name="Pangilinan J."/>
            <person name="Park H.-J."/>
            <person name="Ramirez L."/>
            <person name="Alfaro M."/>
            <person name="Sun H."/>
            <person name="Tritt A."/>
            <person name="Yoshinaga Y."/>
            <person name="Zwiers L.-H."/>
            <person name="Turgeon B."/>
            <person name="Goodwin S."/>
            <person name="Spatafora J."/>
            <person name="Crous P."/>
            <person name="Grigoriev I."/>
        </authorList>
    </citation>
    <scope>NUCLEOTIDE SEQUENCE</scope>
    <source>
        <strain evidence="2">CBS 116435</strain>
    </source>
</reference>
<proteinExistence type="predicted"/>
<sequence>DENSLSARQPTIEDLPPPPAEFSPFFMLIEDPETGEHLHPHVHYMFADDEEDIVTNLSLDALAQQGADTTAYHTSKERFALIDLAADGKTVRSAVSLSDDWQTLKASVEEAPSWSNGTGNGSKGVMLKLRGQGAAPKAVKPQGPNWDLEGLMRTFDEQLSALDEAMKDRD</sequence>
<evidence type="ECO:0000313" key="2">
    <source>
        <dbReference type="EMBL" id="KAF2719381.1"/>
    </source>
</evidence>
<dbReference type="EMBL" id="MU003812">
    <property type="protein sequence ID" value="KAF2719381.1"/>
    <property type="molecule type" value="Genomic_DNA"/>
</dbReference>
<protein>
    <submittedName>
        <fullName evidence="2">Uncharacterized protein</fullName>
    </submittedName>
</protein>
<gene>
    <name evidence="2" type="ORF">K431DRAFT_191772</name>
</gene>
<dbReference type="OrthoDB" id="1681166at2759"/>
<accession>A0A9P4Q6T1</accession>
<comment type="caution">
    <text evidence="2">The sequence shown here is derived from an EMBL/GenBank/DDBJ whole genome shotgun (WGS) entry which is preliminary data.</text>
</comment>
<evidence type="ECO:0000313" key="3">
    <source>
        <dbReference type="Proteomes" id="UP000799441"/>
    </source>
</evidence>
<evidence type="ECO:0000256" key="1">
    <source>
        <dbReference type="SAM" id="MobiDB-lite"/>
    </source>
</evidence>
<dbReference type="AlphaFoldDB" id="A0A9P4Q6T1"/>
<organism evidence="2 3">
    <name type="scientific">Polychaeton citri CBS 116435</name>
    <dbReference type="NCBI Taxonomy" id="1314669"/>
    <lineage>
        <taxon>Eukaryota</taxon>
        <taxon>Fungi</taxon>
        <taxon>Dikarya</taxon>
        <taxon>Ascomycota</taxon>
        <taxon>Pezizomycotina</taxon>
        <taxon>Dothideomycetes</taxon>
        <taxon>Dothideomycetidae</taxon>
        <taxon>Capnodiales</taxon>
        <taxon>Capnodiaceae</taxon>
        <taxon>Polychaeton</taxon>
    </lineage>
</organism>
<dbReference type="Proteomes" id="UP000799441">
    <property type="component" value="Unassembled WGS sequence"/>
</dbReference>
<feature type="non-terminal residue" evidence="2">
    <location>
        <position position="170"/>
    </location>
</feature>